<accession>A0ABS3CYM3</accession>
<protein>
    <submittedName>
        <fullName evidence="1">Uncharacterized protein</fullName>
    </submittedName>
</protein>
<reference evidence="1 2" key="1">
    <citation type="submission" date="2021-03" db="EMBL/GenBank/DDBJ databases">
        <title>novel species isolated from a fishpond in China.</title>
        <authorList>
            <person name="Lu H."/>
            <person name="Cai Z."/>
        </authorList>
    </citation>
    <scope>NUCLEOTIDE SEQUENCE [LARGE SCALE GENOMIC DNA]</scope>
    <source>
        <strain evidence="1 2">Y57</strain>
    </source>
</reference>
<evidence type="ECO:0000313" key="1">
    <source>
        <dbReference type="EMBL" id="MBN7821639.1"/>
    </source>
</evidence>
<sequence length="298" mass="33643">MSNNNQAIKTRVLLAGSARYSDLIDILSKDRNLLEQDVAHTGILALDQGRWASSANLPWDATAITVADRPDEKRRLVVVGEDGQTFTYMKPTPHNGTIAKEKVMIRRANNIDGYAYACGMHRKVFKRIDRDNWLALHAPTPQKGEVTGFECIDGFNENEVYCAGWNGEIWYFNGVDWLDNSGLTSLILTSCCCAEDQNVYIVGQHGTLICGRKDQWQLIELEDDFTDDLWDVHWFAGKLYLTTMTGLYTLDGAKLEEVIFDDVQNGTFYRLSSKEGVLWSIGSANLLSFDGKTWTRHL</sequence>
<keyword evidence="2" id="KW-1185">Reference proteome</keyword>
<name>A0ABS3CYM3_9ALTE</name>
<dbReference type="RefSeq" id="WP_206595609.1">
    <property type="nucleotide sequence ID" value="NZ_JAFKCS010000021.1"/>
</dbReference>
<dbReference type="Proteomes" id="UP000663992">
    <property type="component" value="Unassembled WGS sequence"/>
</dbReference>
<evidence type="ECO:0000313" key="2">
    <source>
        <dbReference type="Proteomes" id="UP000663992"/>
    </source>
</evidence>
<dbReference type="EMBL" id="JAFKCS010000021">
    <property type="protein sequence ID" value="MBN7821639.1"/>
    <property type="molecule type" value="Genomic_DNA"/>
</dbReference>
<gene>
    <name evidence="1" type="ORF">J0A65_17355</name>
</gene>
<comment type="caution">
    <text evidence="1">The sequence shown here is derived from an EMBL/GenBank/DDBJ whole genome shotgun (WGS) entry which is preliminary data.</text>
</comment>
<organism evidence="1 2">
    <name type="scientific">Bowmanella yangjiangensis</name>
    <dbReference type="NCBI Taxonomy" id="2811230"/>
    <lineage>
        <taxon>Bacteria</taxon>
        <taxon>Pseudomonadati</taxon>
        <taxon>Pseudomonadota</taxon>
        <taxon>Gammaproteobacteria</taxon>
        <taxon>Alteromonadales</taxon>
        <taxon>Alteromonadaceae</taxon>
        <taxon>Bowmanella</taxon>
    </lineage>
</organism>
<proteinExistence type="predicted"/>